<evidence type="ECO:0000256" key="2">
    <source>
        <dbReference type="ARBA" id="ARBA00023125"/>
    </source>
</evidence>
<evidence type="ECO:0000256" key="3">
    <source>
        <dbReference type="ARBA" id="ARBA00023242"/>
    </source>
</evidence>
<dbReference type="InterPro" id="IPR001005">
    <property type="entry name" value="SANT/Myb"/>
</dbReference>
<evidence type="ECO:0000256" key="1">
    <source>
        <dbReference type="ARBA" id="ARBA00004123"/>
    </source>
</evidence>
<dbReference type="GO" id="GO:0030154">
    <property type="term" value="P:cell differentiation"/>
    <property type="evidence" value="ECO:0007669"/>
    <property type="project" value="TreeGrafter"/>
</dbReference>
<accession>A0AAN8V4P2</accession>
<evidence type="ECO:0000313" key="6">
    <source>
        <dbReference type="EMBL" id="KAK6924859.1"/>
    </source>
</evidence>
<gene>
    <name evidence="6" type="ORF">RJ641_009185</name>
</gene>
<organism evidence="6 7">
    <name type="scientific">Dillenia turbinata</name>
    <dbReference type="NCBI Taxonomy" id="194707"/>
    <lineage>
        <taxon>Eukaryota</taxon>
        <taxon>Viridiplantae</taxon>
        <taxon>Streptophyta</taxon>
        <taxon>Embryophyta</taxon>
        <taxon>Tracheophyta</taxon>
        <taxon>Spermatophyta</taxon>
        <taxon>Magnoliopsida</taxon>
        <taxon>eudicotyledons</taxon>
        <taxon>Gunneridae</taxon>
        <taxon>Pentapetalae</taxon>
        <taxon>Dilleniales</taxon>
        <taxon>Dilleniaceae</taxon>
        <taxon>Dillenia</taxon>
    </lineage>
</organism>
<dbReference type="PANTHER" id="PTHR47998">
    <property type="entry name" value="TRANSCRIPTION FACTOR MYB51-LIKE ISOFORM X1"/>
    <property type="match status" value="1"/>
</dbReference>
<name>A0AAN8V4P2_9MAGN</name>
<keyword evidence="7" id="KW-1185">Reference proteome</keyword>
<comment type="subcellular location">
    <subcellularLocation>
        <location evidence="1">Nucleus</location>
    </subcellularLocation>
</comment>
<dbReference type="Proteomes" id="UP001370490">
    <property type="component" value="Unassembled WGS sequence"/>
</dbReference>
<sequence>MDELSKSKWSLIAGRVPGRTDNQVKNHWNTHLSKKLGIKKEKFKVRMSLQRQHSLMTEKIFDIDSCSTKLLSDQNFEKINRNIIEEGSYEEVVLHQSEPITSENCENSFWFANDDVYNNATNFLDFYDGFSFDQVWHDL</sequence>
<evidence type="ECO:0000313" key="7">
    <source>
        <dbReference type="Proteomes" id="UP001370490"/>
    </source>
</evidence>
<dbReference type="GO" id="GO:0000976">
    <property type="term" value="F:transcription cis-regulatory region binding"/>
    <property type="evidence" value="ECO:0007669"/>
    <property type="project" value="TreeGrafter"/>
</dbReference>
<dbReference type="InterPro" id="IPR015495">
    <property type="entry name" value="Myb_TF_plants"/>
</dbReference>
<dbReference type="EMBL" id="JBAMMX010000016">
    <property type="protein sequence ID" value="KAK6924859.1"/>
    <property type="molecule type" value="Genomic_DNA"/>
</dbReference>
<dbReference type="PROSITE" id="PS50090">
    <property type="entry name" value="MYB_LIKE"/>
    <property type="match status" value="1"/>
</dbReference>
<dbReference type="PANTHER" id="PTHR47998:SF15">
    <property type="entry name" value="TRANSCRIPTION FACTOR WER-LIKE"/>
    <property type="match status" value="1"/>
</dbReference>
<dbReference type="Pfam" id="PF00249">
    <property type="entry name" value="Myb_DNA-binding"/>
    <property type="match status" value="1"/>
</dbReference>
<dbReference type="CDD" id="cd00167">
    <property type="entry name" value="SANT"/>
    <property type="match status" value="1"/>
</dbReference>
<dbReference type="GO" id="GO:0005634">
    <property type="term" value="C:nucleus"/>
    <property type="evidence" value="ECO:0007669"/>
    <property type="project" value="UniProtKB-SubCell"/>
</dbReference>
<feature type="domain" description="Myb-like" evidence="4">
    <location>
        <begin position="1"/>
        <end position="32"/>
    </location>
</feature>
<protein>
    <submittedName>
        <fullName evidence="6">SANT/Myb domain</fullName>
    </submittedName>
</protein>
<comment type="caution">
    <text evidence="6">The sequence shown here is derived from an EMBL/GenBank/DDBJ whole genome shotgun (WGS) entry which is preliminary data.</text>
</comment>
<dbReference type="Gene3D" id="1.10.10.60">
    <property type="entry name" value="Homeodomain-like"/>
    <property type="match status" value="1"/>
</dbReference>
<evidence type="ECO:0000259" key="5">
    <source>
        <dbReference type="PROSITE" id="PS51294"/>
    </source>
</evidence>
<keyword evidence="2" id="KW-0238">DNA-binding</keyword>
<dbReference type="GO" id="GO:0006355">
    <property type="term" value="P:regulation of DNA-templated transcription"/>
    <property type="evidence" value="ECO:0007669"/>
    <property type="project" value="TreeGrafter"/>
</dbReference>
<proteinExistence type="predicted"/>
<dbReference type="InterPro" id="IPR017930">
    <property type="entry name" value="Myb_dom"/>
</dbReference>
<dbReference type="SUPFAM" id="SSF46689">
    <property type="entry name" value="Homeodomain-like"/>
    <property type="match status" value="1"/>
</dbReference>
<feature type="domain" description="HTH myb-type" evidence="5">
    <location>
        <begin position="1"/>
        <end position="36"/>
    </location>
</feature>
<evidence type="ECO:0000259" key="4">
    <source>
        <dbReference type="PROSITE" id="PS50090"/>
    </source>
</evidence>
<dbReference type="PROSITE" id="PS51294">
    <property type="entry name" value="HTH_MYB"/>
    <property type="match status" value="1"/>
</dbReference>
<dbReference type="InterPro" id="IPR009057">
    <property type="entry name" value="Homeodomain-like_sf"/>
</dbReference>
<keyword evidence="3" id="KW-0539">Nucleus</keyword>
<reference evidence="6 7" key="1">
    <citation type="submission" date="2023-12" db="EMBL/GenBank/DDBJ databases">
        <title>A high-quality genome assembly for Dillenia turbinata (Dilleniales).</title>
        <authorList>
            <person name="Chanderbali A."/>
        </authorList>
    </citation>
    <scope>NUCLEOTIDE SEQUENCE [LARGE SCALE GENOMIC DNA]</scope>
    <source>
        <strain evidence="6">LSX21</strain>
        <tissue evidence="6">Leaf</tissue>
    </source>
</reference>
<dbReference type="AlphaFoldDB" id="A0AAN8V4P2"/>